<evidence type="ECO:0000256" key="4">
    <source>
        <dbReference type="ARBA" id="ARBA00022989"/>
    </source>
</evidence>
<accession>A0A6P8Q4Y5</accession>
<feature type="domain" description="EGF-like" evidence="14">
    <location>
        <begin position="869"/>
        <end position="911"/>
    </location>
</feature>
<feature type="domain" description="FAS1" evidence="15">
    <location>
        <begin position="518"/>
        <end position="653"/>
    </location>
</feature>
<evidence type="ECO:0000256" key="3">
    <source>
        <dbReference type="ARBA" id="ARBA00022692"/>
    </source>
</evidence>
<feature type="disulfide bond" evidence="11">
    <location>
        <begin position="2243"/>
        <end position="2312"/>
    </location>
</feature>
<feature type="domain" description="EGF-like" evidence="14">
    <location>
        <begin position="2104"/>
        <end position="2144"/>
    </location>
</feature>
<dbReference type="PANTHER" id="PTHR24038:SF8">
    <property type="entry name" value="STABILIN-1"/>
    <property type="match status" value="1"/>
</dbReference>
<dbReference type="FunFam" id="2.10.25.10:FF:000040">
    <property type="entry name" value="Stabilin 2"/>
    <property type="match status" value="4"/>
</dbReference>
<keyword evidence="3 12" id="KW-0812">Transmembrane</keyword>
<evidence type="ECO:0000256" key="12">
    <source>
        <dbReference type="SAM" id="Phobius"/>
    </source>
</evidence>
<feature type="disulfide bond" evidence="10">
    <location>
        <begin position="1432"/>
        <end position="1442"/>
    </location>
</feature>
<feature type="domain" description="EGF-like" evidence="14">
    <location>
        <begin position="1472"/>
        <end position="1513"/>
    </location>
</feature>
<dbReference type="SMART" id="SM00554">
    <property type="entry name" value="FAS1"/>
    <property type="match status" value="7"/>
</dbReference>
<dbReference type="PANTHER" id="PTHR24038">
    <property type="entry name" value="STABILIN"/>
    <property type="match status" value="1"/>
</dbReference>
<dbReference type="SMART" id="SM00445">
    <property type="entry name" value="LINK"/>
    <property type="match status" value="1"/>
</dbReference>
<evidence type="ECO:0000256" key="10">
    <source>
        <dbReference type="PROSITE-ProRule" id="PRU00076"/>
    </source>
</evidence>
<dbReference type="SUPFAM" id="SSF56436">
    <property type="entry name" value="C-type lectin-like"/>
    <property type="match status" value="1"/>
</dbReference>
<evidence type="ECO:0000256" key="1">
    <source>
        <dbReference type="ARBA" id="ARBA00004479"/>
    </source>
</evidence>
<dbReference type="FunFam" id="2.30.180.10:FF:000014">
    <property type="entry name" value="Stabilin 1"/>
    <property type="match status" value="1"/>
</dbReference>
<feature type="domain" description="EGF-like" evidence="14">
    <location>
        <begin position="955"/>
        <end position="996"/>
    </location>
</feature>
<evidence type="ECO:0000259" key="15">
    <source>
        <dbReference type="PROSITE" id="PS50213"/>
    </source>
</evidence>
<dbReference type="Gene3D" id="3.10.100.10">
    <property type="entry name" value="Mannose-Binding Protein A, subunit A"/>
    <property type="match status" value="1"/>
</dbReference>
<feature type="disulfide bond" evidence="10">
    <location>
        <begin position="167"/>
        <end position="184"/>
    </location>
</feature>
<feature type="disulfide bond" evidence="10">
    <location>
        <begin position="2054"/>
        <end position="2063"/>
    </location>
</feature>
<feature type="domain" description="EGF-like" evidence="14">
    <location>
        <begin position="1428"/>
        <end position="1471"/>
    </location>
</feature>
<dbReference type="OrthoDB" id="286301at2759"/>
<gene>
    <name evidence="18" type="primary">STAB1</name>
</gene>
<feature type="domain" description="EGF-like" evidence="14">
    <location>
        <begin position="1514"/>
        <end position="1556"/>
    </location>
</feature>
<keyword evidence="6 10" id="KW-1015">Disulfide bond</keyword>
<dbReference type="CTD" id="23166"/>
<dbReference type="Proteomes" id="UP000515159">
    <property type="component" value="Chromosome 17"/>
</dbReference>
<feature type="domain" description="FAS1" evidence="15">
    <location>
        <begin position="1598"/>
        <end position="1727"/>
    </location>
</feature>
<feature type="domain" description="FAS1" evidence="15">
    <location>
        <begin position="1742"/>
        <end position="1882"/>
    </location>
</feature>
<feature type="domain" description="EGF-like" evidence="14">
    <location>
        <begin position="736"/>
        <end position="776"/>
    </location>
</feature>
<dbReference type="GeneID" id="117351249"/>
<feature type="domain" description="FAS1" evidence="15">
    <location>
        <begin position="1137"/>
        <end position="1266"/>
    </location>
</feature>
<evidence type="ECO:0000256" key="9">
    <source>
        <dbReference type="ARBA" id="ARBA00023292"/>
    </source>
</evidence>
<feature type="domain" description="EGF-like" evidence="14">
    <location>
        <begin position="912"/>
        <end position="954"/>
    </location>
</feature>
<feature type="domain" description="FAS1" evidence="15">
    <location>
        <begin position="368"/>
        <end position="506"/>
    </location>
</feature>
<dbReference type="CDD" id="cd00055">
    <property type="entry name" value="EGF_Lam"/>
    <property type="match status" value="1"/>
</dbReference>
<name>A0A6P8Q4Y5_GEOSA</name>
<dbReference type="InterPro" id="IPR000782">
    <property type="entry name" value="FAS1_domain"/>
</dbReference>
<dbReference type="PROSITE" id="PS50963">
    <property type="entry name" value="LINK_2"/>
    <property type="match status" value="1"/>
</dbReference>
<reference evidence="18" key="1">
    <citation type="submission" date="2025-08" db="UniProtKB">
        <authorList>
            <consortium name="RefSeq"/>
        </authorList>
    </citation>
    <scope>IDENTIFICATION</scope>
</reference>
<dbReference type="FunFam" id="2.30.180.10:FF:000005">
    <property type="entry name" value="Stabilin 2"/>
    <property type="match status" value="2"/>
</dbReference>
<dbReference type="PROSITE" id="PS51257">
    <property type="entry name" value="PROKAR_LIPOPROTEIN"/>
    <property type="match status" value="1"/>
</dbReference>
<dbReference type="Pfam" id="PF12947">
    <property type="entry name" value="EGF_3"/>
    <property type="match status" value="9"/>
</dbReference>
<evidence type="ECO:0000259" key="14">
    <source>
        <dbReference type="PROSITE" id="PS50026"/>
    </source>
</evidence>
<dbReference type="Gene3D" id="2.30.180.10">
    <property type="entry name" value="FAS1 domain"/>
    <property type="match status" value="7"/>
</dbReference>
<dbReference type="Pfam" id="PF24887">
    <property type="entry name" value="EGF_STAB1-2"/>
    <property type="match status" value="2"/>
</dbReference>
<dbReference type="Gene3D" id="2.10.25.10">
    <property type="entry name" value="Laminin"/>
    <property type="match status" value="11"/>
</dbReference>
<dbReference type="InterPro" id="IPR000538">
    <property type="entry name" value="Link_dom"/>
</dbReference>
<feature type="disulfide bond" evidence="10">
    <location>
        <begin position="2010"/>
        <end position="2019"/>
    </location>
</feature>
<dbReference type="InParanoid" id="A0A6P8Q4Y5"/>
<feature type="domain" description="EGF-like" evidence="14">
    <location>
        <begin position="159"/>
        <end position="196"/>
    </location>
</feature>
<feature type="domain" description="EGF-like" evidence="14">
    <location>
        <begin position="1980"/>
        <end position="2020"/>
    </location>
</feature>
<feature type="domain" description="EGF-like" evidence="14">
    <location>
        <begin position="198"/>
        <end position="237"/>
    </location>
</feature>
<dbReference type="Gene3D" id="2.170.300.10">
    <property type="entry name" value="Tie2 ligand-binding domain superfamily"/>
    <property type="match status" value="2"/>
</dbReference>
<dbReference type="RefSeq" id="XP_033782191.1">
    <property type="nucleotide sequence ID" value="XM_033926300.1"/>
</dbReference>
<dbReference type="InterPro" id="IPR024731">
    <property type="entry name" value="NELL2-like_EGF"/>
</dbReference>
<evidence type="ECO:0000256" key="2">
    <source>
        <dbReference type="ARBA" id="ARBA00022536"/>
    </source>
</evidence>
<feature type="domain" description="EGF-like" evidence="14">
    <location>
        <begin position="1343"/>
        <end position="1380"/>
    </location>
</feature>
<feature type="transmembrane region" description="Helical" evidence="12">
    <location>
        <begin position="2488"/>
        <end position="2514"/>
    </location>
</feature>
<dbReference type="SMART" id="SM00181">
    <property type="entry name" value="EGF"/>
    <property type="match status" value="22"/>
</dbReference>
<dbReference type="InterPro" id="IPR001881">
    <property type="entry name" value="EGF-like_Ca-bd_dom"/>
</dbReference>
<dbReference type="PROSITE" id="PS00022">
    <property type="entry name" value="EGF_1"/>
    <property type="match status" value="7"/>
</dbReference>
<dbReference type="Pfam" id="PF00193">
    <property type="entry name" value="Xlink"/>
    <property type="match status" value="1"/>
</dbReference>
<evidence type="ECO:0000256" key="7">
    <source>
        <dbReference type="ARBA" id="ARBA00023170"/>
    </source>
</evidence>
<feature type="disulfide bond" evidence="10">
    <location>
        <begin position="186"/>
        <end position="195"/>
    </location>
</feature>
<evidence type="ECO:0000313" key="18">
    <source>
        <dbReference type="RefSeq" id="XP_033782191.1"/>
    </source>
</evidence>
<dbReference type="SMART" id="SM00179">
    <property type="entry name" value="EGF_CA"/>
    <property type="match status" value="7"/>
</dbReference>
<protein>
    <submittedName>
        <fullName evidence="18">Stabilin-1 isoform X1</fullName>
    </submittedName>
</protein>
<feature type="signal peptide" evidence="13">
    <location>
        <begin position="1"/>
        <end position="25"/>
    </location>
</feature>
<dbReference type="PROSITE" id="PS01241">
    <property type="entry name" value="LINK_1"/>
    <property type="match status" value="1"/>
</dbReference>
<dbReference type="GO" id="GO:0005509">
    <property type="term" value="F:calcium ion binding"/>
    <property type="evidence" value="ECO:0007669"/>
    <property type="project" value="InterPro"/>
</dbReference>
<keyword evidence="4 12" id="KW-1133">Transmembrane helix</keyword>
<dbReference type="FunFam" id="3.10.100.10:FF:000001">
    <property type="entry name" value="Hyaluronan proteoglycan link protein 1"/>
    <property type="match status" value="1"/>
</dbReference>
<dbReference type="PROSITE" id="PS50213">
    <property type="entry name" value="FAS1"/>
    <property type="match status" value="7"/>
</dbReference>
<proteinExistence type="predicted"/>
<keyword evidence="17" id="KW-1185">Reference proteome</keyword>
<evidence type="ECO:0000256" key="6">
    <source>
        <dbReference type="ARBA" id="ARBA00023157"/>
    </source>
</evidence>
<feature type="domain" description="EGF-like" evidence="14">
    <location>
        <begin position="1387"/>
        <end position="1424"/>
    </location>
</feature>
<evidence type="ECO:0000256" key="8">
    <source>
        <dbReference type="ARBA" id="ARBA00023180"/>
    </source>
</evidence>
<evidence type="ECO:0000256" key="13">
    <source>
        <dbReference type="SAM" id="SignalP"/>
    </source>
</evidence>
<organism evidence="17 18">
    <name type="scientific">Geotrypetes seraphini</name>
    <name type="common">Gaboon caecilian</name>
    <name type="synonym">Caecilia seraphini</name>
    <dbReference type="NCBI Taxonomy" id="260995"/>
    <lineage>
        <taxon>Eukaryota</taxon>
        <taxon>Metazoa</taxon>
        <taxon>Chordata</taxon>
        <taxon>Craniata</taxon>
        <taxon>Vertebrata</taxon>
        <taxon>Euteleostomi</taxon>
        <taxon>Amphibia</taxon>
        <taxon>Gymnophiona</taxon>
        <taxon>Geotrypetes</taxon>
    </lineage>
</organism>
<feature type="disulfide bond" evidence="10">
    <location>
        <begin position="1395"/>
        <end position="1412"/>
    </location>
</feature>
<feature type="domain" description="EGF-like" evidence="14">
    <location>
        <begin position="826"/>
        <end position="868"/>
    </location>
</feature>
<feature type="domain" description="Link" evidence="16">
    <location>
        <begin position="2221"/>
        <end position="2314"/>
    </location>
</feature>
<dbReference type="SUPFAM" id="SSF57196">
    <property type="entry name" value="EGF/Laminin"/>
    <property type="match status" value="2"/>
</dbReference>
<keyword evidence="9" id="KW-0424">Laminin EGF-like domain</keyword>
<feature type="disulfide bond" evidence="10">
    <location>
        <begin position="1370"/>
        <end position="1379"/>
    </location>
</feature>
<feature type="disulfide bond" evidence="11">
    <location>
        <begin position="2267"/>
        <end position="2288"/>
    </location>
</feature>
<feature type="domain" description="FAS1" evidence="15">
    <location>
        <begin position="2334"/>
        <end position="2472"/>
    </location>
</feature>
<dbReference type="GO" id="GO:0007155">
    <property type="term" value="P:cell adhesion"/>
    <property type="evidence" value="ECO:0007669"/>
    <property type="project" value="InterPro"/>
</dbReference>
<feature type="disulfide bond" evidence="10">
    <location>
        <begin position="766"/>
        <end position="775"/>
    </location>
</feature>
<keyword evidence="5 12" id="KW-0472">Membrane</keyword>
<keyword evidence="13" id="KW-0732">Signal</keyword>
<feature type="disulfide bond" evidence="10">
    <location>
        <begin position="1414"/>
        <end position="1423"/>
    </location>
</feature>
<comment type="caution">
    <text evidence="10">Lacks conserved residue(s) required for the propagation of feature annotation.</text>
</comment>
<evidence type="ECO:0000259" key="16">
    <source>
        <dbReference type="PROSITE" id="PS50963"/>
    </source>
</evidence>
<keyword evidence="2 10" id="KW-0245">EGF-like domain</keyword>
<evidence type="ECO:0000256" key="11">
    <source>
        <dbReference type="PROSITE-ProRule" id="PRU00323"/>
    </source>
</evidence>
<feature type="domain" description="FAS1" evidence="15">
    <location>
        <begin position="996"/>
        <end position="1126"/>
    </location>
</feature>
<keyword evidence="8" id="KW-0325">Glycoprotein</keyword>
<dbReference type="GO" id="GO:0016020">
    <property type="term" value="C:membrane"/>
    <property type="evidence" value="ECO:0007669"/>
    <property type="project" value="UniProtKB-SubCell"/>
</dbReference>
<dbReference type="InterPro" id="IPR056806">
    <property type="entry name" value="EGF_STAB1-2"/>
</dbReference>
<dbReference type="PROSITE" id="PS01186">
    <property type="entry name" value="EGF_2"/>
    <property type="match status" value="12"/>
</dbReference>
<dbReference type="SMART" id="SM00180">
    <property type="entry name" value="EGF_Lam"/>
    <property type="match status" value="4"/>
</dbReference>
<comment type="subcellular location">
    <subcellularLocation>
        <location evidence="1">Membrane</location>
        <topology evidence="1">Single-pass type I membrane protein</topology>
    </subcellularLocation>
</comment>
<feature type="domain" description="EGF-like" evidence="14">
    <location>
        <begin position="2145"/>
        <end position="2187"/>
    </location>
</feature>
<feature type="disulfide bond" evidence="10">
    <location>
        <begin position="141"/>
        <end position="150"/>
    </location>
</feature>
<dbReference type="Pfam" id="PF02469">
    <property type="entry name" value="Fasciclin"/>
    <property type="match status" value="6"/>
</dbReference>
<evidence type="ECO:0000256" key="5">
    <source>
        <dbReference type="ARBA" id="ARBA00023136"/>
    </source>
</evidence>
<feature type="chain" id="PRO_5027955916" evidence="13">
    <location>
        <begin position="26"/>
        <end position="2582"/>
    </location>
</feature>
<dbReference type="InterPro" id="IPR036378">
    <property type="entry name" value="FAS1_dom_sf"/>
</dbReference>
<dbReference type="PROSITE" id="PS50026">
    <property type="entry name" value="EGF_3"/>
    <property type="match status" value="18"/>
</dbReference>
<feature type="domain" description="EGF-like" evidence="14">
    <location>
        <begin position="238"/>
        <end position="277"/>
    </location>
</feature>
<dbReference type="KEGG" id="gsh:117351249"/>
<feature type="domain" description="EGF-like" evidence="14">
    <location>
        <begin position="2027"/>
        <end position="2064"/>
    </location>
</feature>
<dbReference type="SUPFAM" id="SSF82153">
    <property type="entry name" value="FAS1 domain"/>
    <property type="match status" value="7"/>
</dbReference>
<feature type="domain" description="EGF-like" evidence="14">
    <location>
        <begin position="113"/>
        <end position="151"/>
    </location>
</feature>
<dbReference type="InterPro" id="IPR002049">
    <property type="entry name" value="LE_dom"/>
</dbReference>
<dbReference type="GO" id="GO:0005540">
    <property type="term" value="F:hyaluronic acid binding"/>
    <property type="evidence" value="ECO:0007669"/>
    <property type="project" value="InterPro"/>
</dbReference>
<keyword evidence="7" id="KW-0675">Receptor</keyword>
<evidence type="ECO:0000313" key="17">
    <source>
        <dbReference type="Proteomes" id="UP000515159"/>
    </source>
</evidence>
<sequence>MWSPRLQLVINISLLVACSTSSTEAQEGKVKVGRYSVITTLNLTTECTTCAGTTSMPCPKESKKITEGVGNRDCSYTVNMGGETLFLLGCRHTCQKEIKESVCSEGFWGSACHECPGGYQKPCNSHGKCLDGITGNGACICEENYSGFACQECADENAFGPNCTSVCDCQHGICNGGISGNGSCTCQAGYTGPKCDQELPSCQALNCGDNARCIEREDGSAICECMPGYSRRGVACQPGNPCIPSPCSSLATCENLGQRQYRCSCKSGYQGDGKVCVAINPCMDNNGGCLENSTMCVYRTPGRASCTCQPGMTMKSSNISDGCSFKKIIYYDPCEGRVKEKSSIDSLPFCICKEGEVGNGKSCYGNIMTEVQKLNTQGIHTKKLTDALKLFETGCSLTLRKLGPFTVLVPMISTLKINEAMTQRLCKLHIIPGQHLLTDLIRIKTLWTLAGEAVEFQNREWGDLVPHLNAFYVDFSFQSAPEELYRIMYSNLPAANGIIHIINKPRTKIGTDMLGNKEISIGEILAKTEIFNRFETMLENCELPAILNGPGSFTVFVPSNAAVDTLRDGRLIYLFTQGKNKLQELVKHHIYTTAAVTVDKLLSIPQILTMANEVVTINVTEDGRILLGDLGMPITGRDIVASNGIIHILDGVLIPSSIVPILPHRCDEVQHKVFMGPCGHCDSIPPCPSTSIDTNMTFSGCTYLAEIFHVRQLGCARYCNQTSFKPGCCKGFFGPDCKPCPGGFSNPCFGRGTCADGMHANGSCICFKNFTGLACHICTNPNKHGDKCDADCQCVHGVCDNRPGSRGVCRPDSCKAGYTGEFCDRRAEPCGPSTLSLYCHQHAVCMSSGPSVRCSCANGYEGNGFSCQPIDSCRKPERGGCSINAVCTATGPGTATCQCNEGWTGDGQVCVPIDNCASEGRGGCHINAECIFVQPGQNTCTCKASYAGDGILCDPVNPCLENNGGCHDLAECKFLGGGERICVCPDGFEGNGMACYGDVLAALYSNSDFAGFYQWIKKSRFTVPEGSNVTALVPSEAAVKNLSKEEEDFWLKPYTLPFLVRAHFLRGSLTIEKLKQYDGQELSTLNPRTKWEIRNNNSTVLIQNASVLIGDIPAINATIYIINKVLIPPLGDVPPPHPGLRQQLDQIPSFTRFKESLQEYQLIDYLESSETKYTIFIPGNEAVSQYCNASNIQQLGNATMKYHIILGQKLTHSDLKDGMHQVTMLGISFRVILYKRENQTYVNSISLDGTFLETNNGMLMGLSQVLEIQKNRCDQQNTIVKRVKCKDCSKGMKCPPSLKEVSKRTPDCKYLKRGELFKGCTFTCVASSIVPGCCPGYFGEHCLMCPGKDGNCSGNGICQDGVSGNGQCTCKEGFHGTACETCEAGRYGASCQSACSCSNGKCNDGLLGDGKCICYKGWKGRNCEVDIENDLCNGTCSDYANCFSGSPEWPTSSPPSCLCVAGYTGNGTFCTEIDPCVENNGGCSAHANCTKITAGERKCSCRQGYTGDGIVCLEIDGCSENNGGCHQRAQCTKTGPNLVACNCRTGYSGDGKEKCEPINLCKENNGGCSPFAICINFHPGIRTCICKQGAFGDGITCMGTISLELAHDPAAASIFKQLKVNSITDLVDKRTYTIFVPHQDAVGNSTVFEEWKKKNLTENLILYHIVGCDQQLLVSDLQNLKSITSLSGEKIKISVKEDGIYLNDKAKIISEDNRKANGIVHFIDNVLLPTDYQNQTLLPLVYQQNITEAAKSYGYTIFSKLLEDANLLAIVNDPIHKYFTMLWPTDEAFKSLPQERQKWLYHEEHRDKLAAYLKFHMIRQMKVRAVNLPFTTEMKTMYGSTIWIRCSKTSIGDLIVEDQNARIVQRNMEFSNGIAHGIDQLLEPPNLGAHCDEFHTVETDSLCGHCLFPHPCRHGSVEKGETKACYYADSRRTLFSPFFRPWEPSLRPLGYHNKIVGGCKRSCYTSKWVPKCCKNHYGSDCRVCPGGLETPCSDRGTCNDGISGSGACSCKDGFNGTACELCTSGRFGPDCEKCKCTENGECNEGISGDGSCFCSTGWKGQYCEDKLEAQPVCSPACDVNASCRSENVCECHPYYEGDGRTCTEIDRCQDENGGCSEHANCTQRGINVFCMCFLDYEGDGHICRPIDRCADGRNGGCSEHAACISIGPNSRRCECREGYVGNGVQCLEKAIPPVDRCLEMNGDCHPEAICLDLHFQEKTAGVFHLQSPKGKYKFTYDEAVTGCAAEGASLATLKQLAAAQQMGFHLCLVGWLDNGTAGYPTTYPNPSCGSNHVGITDYKIRSNLSETWDAFCFRVQDVQCICRYGYVGDGNYCNGNLLEVLATNSNFSIFYLILLDYANATEQGDEFLNFLYNETSYKTLFVPLDSGFEENVNLTWRDLEHHVSMSNTFLSSINLTDGCVLPSRLGYNLSIADCTSINCVGFPASKLVNDKVIVEWDILTFNGIIHAIEGPLTAPTEPVINALKYPQMLTGAVTAAVAIAFLLLAAIIMSCYYFKLRNRNFQFRYFQAQMDEGEVFTREDVNPPLVSIPNPVYGPNSSFSETFDEIFDYDNFSDTQRILEDD</sequence>
<dbReference type="InterPro" id="IPR000742">
    <property type="entry name" value="EGF"/>
</dbReference>
<dbReference type="FunCoup" id="A0A6P8Q4Y5">
    <property type="interactions" value="56"/>
</dbReference>
<dbReference type="InterPro" id="IPR016187">
    <property type="entry name" value="CTDL_fold"/>
</dbReference>
<dbReference type="InterPro" id="IPR016186">
    <property type="entry name" value="C-type_lectin-like/link_sf"/>
</dbReference>